<feature type="domain" description="DUF7587" evidence="3">
    <location>
        <begin position="51"/>
        <end position="194"/>
    </location>
</feature>
<comment type="caution">
    <text evidence="4">The sequence shown here is derived from an EMBL/GenBank/DDBJ whole genome shotgun (WGS) entry which is preliminary data.</text>
</comment>
<evidence type="ECO:0000259" key="3">
    <source>
        <dbReference type="Pfam" id="PF24494"/>
    </source>
</evidence>
<sequence>MVSYTTSPVVHSRLFPSPEEASNTSTTWAQSRRNWKPFPGSFYVGDIDVPLLRTWDDNSGSIPNQITEGMLARDSTQRLHTDEVRRRTLELHLDHSNWAVDTPYISFQASEQSLQELAEFRKTRTYRETQIITVIDPEVRLRAGWPVLCVGREMEYYGIAQDPYRNPPRVHDNHYVCLWRVEKEEIVGHWLWDDLSQNPDWYNAVILPAFRQFRQERRQREQEEQRRLEQERQQALVESRVDDILGAMGALGLNDSIAGPSSENLSGQSTQEDEQSNDSGIGSDDELEGVKSWHGYDCLSRYCPFLQENQIYGD</sequence>
<keyword evidence="5" id="KW-1185">Reference proteome</keyword>
<gene>
    <name evidence="4" type="ORF">CEP51_010868</name>
</gene>
<evidence type="ECO:0000256" key="1">
    <source>
        <dbReference type="SAM" id="Coils"/>
    </source>
</evidence>
<dbReference type="Proteomes" id="UP000287972">
    <property type="component" value="Unassembled WGS sequence"/>
</dbReference>
<evidence type="ECO:0000256" key="2">
    <source>
        <dbReference type="SAM" id="MobiDB-lite"/>
    </source>
</evidence>
<evidence type="ECO:0000313" key="5">
    <source>
        <dbReference type="Proteomes" id="UP000287972"/>
    </source>
</evidence>
<evidence type="ECO:0000313" key="4">
    <source>
        <dbReference type="EMBL" id="RSL75420.1"/>
    </source>
</evidence>
<name>A0A428RD02_9HYPO</name>
<reference evidence="4 5" key="1">
    <citation type="submission" date="2017-06" db="EMBL/GenBank/DDBJ databases">
        <title>Comparative genomic analysis of Ambrosia Fusariam Clade fungi.</title>
        <authorList>
            <person name="Stajich J.E."/>
            <person name="Carrillo J."/>
            <person name="Kijimoto T."/>
            <person name="Eskalen A."/>
            <person name="O'Donnell K."/>
            <person name="Kasson M."/>
        </authorList>
    </citation>
    <scope>NUCLEOTIDE SEQUENCE [LARGE SCALE GENOMIC DNA]</scope>
    <source>
        <strain evidence="4 5">NRRL62606</strain>
    </source>
</reference>
<feature type="region of interest" description="Disordered" evidence="2">
    <location>
        <begin position="256"/>
        <end position="288"/>
    </location>
</feature>
<keyword evidence="1" id="KW-0175">Coiled coil</keyword>
<proteinExistence type="predicted"/>
<dbReference type="AlphaFoldDB" id="A0A428RD02"/>
<feature type="coiled-coil region" evidence="1">
    <location>
        <begin position="211"/>
        <end position="238"/>
    </location>
</feature>
<organism evidence="4 5">
    <name type="scientific">Fusarium floridanum</name>
    <dbReference type="NCBI Taxonomy" id="1325733"/>
    <lineage>
        <taxon>Eukaryota</taxon>
        <taxon>Fungi</taxon>
        <taxon>Dikarya</taxon>
        <taxon>Ascomycota</taxon>
        <taxon>Pezizomycotina</taxon>
        <taxon>Sordariomycetes</taxon>
        <taxon>Hypocreomycetidae</taxon>
        <taxon>Hypocreales</taxon>
        <taxon>Nectriaceae</taxon>
        <taxon>Fusarium</taxon>
        <taxon>Fusarium solani species complex</taxon>
    </lineage>
</organism>
<dbReference type="Pfam" id="PF24494">
    <property type="entry name" value="DUF7587"/>
    <property type="match status" value="1"/>
</dbReference>
<accession>A0A428RD02</accession>
<feature type="compositionally biased region" description="Polar residues" evidence="2">
    <location>
        <begin position="259"/>
        <end position="270"/>
    </location>
</feature>
<dbReference type="EMBL" id="NKCL01000350">
    <property type="protein sequence ID" value="RSL75420.1"/>
    <property type="molecule type" value="Genomic_DNA"/>
</dbReference>
<protein>
    <recommendedName>
        <fullName evidence="3">DUF7587 domain-containing protein</fullName>
    </recommendedName>
</protein>
<dbReference type="InterPro" id="IPR056009">
    <property type="entry name" value="DUF7587"/>
</dbReference>